<sequence length="211" mass="24405">PTKARRPTKKVQAASEQARREEYAEGLFHELNKTVFGDGLPKETKLIWSKRLLTTAGRAKWHRSRDGVHTTEVELASKILDCDERIRNTLSHEMCHLACWIIDKDPKEGHGRLFKAWADKVMRKRKDIEISTRHNYEISYPYEWKCDQCSKIYGRYSKSIRPDECVCGACRVGRLIPLFAQRTPRVAKTSKMATTKPQGKNRGLHAENHTD</sequence>
<name>F8PMI3_SERL3</name>
<evidence type="ECO:0000259" key="2">
    <source>
        <dbReference type="SMART" id="SM00731"/>
    </source>
</evidence>
<dbReference type="HOGENOM" id="CLU_1235752_0_0_1"/>
<reference evidence="4" key="1">
    <citation type="journal article" date="2011" name="Science">
        <title>The plant cell wall-decomposing machinery underlies the functional diversity of forest fungi.</title>
        <authorList>
            <person name="Eastwood D.C."/>
            <person name="Floudas D."/>
            <person name="Binder M."/>
            <person name="Majcherczyk A."/>
            <person name="Schneider P."/>
            <person name="Aerts A."/>
            <person name="Asiegbu F.O."/>
            <person name="Baker S.E."/>
            <person name="Barry K."/>
            <person name="Bendiksby M."/>
            <person name="Blumentritt M."/>
            <person name="Coutinho P.M."/>
            <person name="Cullen D."/>
            <person name="de Vries R.P."/>
            <person name="Gathman A."/>
            <person name="Goodell B."/>
            <person name="Henrissat B."/>
            <person name="Ihrmark K."/>
            <person name="Kauserud H."/>
            <person name="Kohler A."/>
            <person name="LaButti K."/>
            <person name="Lapidus A."/>
            <person name="Lavin J.L."/>
            <person name="Lee Y.-H."/>
            <person name="Lindquist E."/>
            <person name="Lilly W."/>
            <person name="Lucas S."/>
            <person name="Morin E."/>
            <person name="Murat C."/>
            <person name="Oguiza J.A."/>
            <person name="Park J."/>
            <person name="Pisabarro A.G."/>
            <person name="Riley R."/>
            <person name="Rosling A."/>
            <person name="Salamov A."/>
            <person name="Schmidt O."/>
            <person name="Schmutz J."/>
            <person name="Skrede I."/>
            <person name="Stenlid J."/>
            <person name="Wiebenga A."/>
            <person name="Xie X."/>
            <person name="Kuees U."/>
            <person name="Hibbett D.S."/>
            <person name="Hoffmeister D."/>
            <person name="Hoegberg N."/>
            <person name="Martin F."/>
            <person name="Grigoriev I.V."/>
            <person name="Watkinson S.C."/>
        </authorList>
    </citation>
    <scope>NUCLEOTIDE SEQUENCE [LARGE SCALE GENOMIC DNA]</scope>
    <source>
        <strain evidence="4">strain S7.3</strain>
    </source>
</reference>
<feature type="non-terminal residue" evidence="3">
    <location>
        <position position="1"/>
    </location>
</feature>
<dbReference type="InterPro" id="IPR006640">
    <property type="entry name" value="SprT-like_domain"/>
</dbReference>
<accession>F8PMI3</accession>
<dbReference type="STRING" id="936435.F8PMI3"/>
<dbReference type="AlphaFoldDB" id="F8PMI3"/>
<feature type="region of interest" description="Disordered" evidence="1">
    <location>
        <begin position="187"/>
        <end position="211"/>
    </location>
</feature>
<dbReference type="PANTHER" id="PTHR23099">
    <property type="entry name" value="TRANSCRIPTIONAL REGULATOR"/>
    <property type="match status" value="1"/>
</dbReference>
<dbReference type="OMA" id="CHNYDIE"/>
<gene>
    <name evidence="3" type="ORF">SERLA73DRAFT_47582</name>
</gene>
<proteinExistence type="predicted"/>
<feature type="domain" description="SprT-like" evidence="2">
    <location>
        <begin position="21"/>
        <end position="178"/>
    </location>
</feature>
<evidence type="ECO:0000313" key="3">
    <source>
        <dbReference type="EMBL" id="EGO02815.1"/>
    </source>
</evidence>
<protein>
    <recommendedName>
        <fullName evidence="2">SprT-like domain-containing protein</fullName>
    </recommendedName>
</protein>
<dbReference type="Pfam" id="PF10263">
    <property type="entry name" value="SprT-like"/>
    <property type="match status" value="1"/>
</dbReference>
<evidence type="ECO:0000313" key="4">
    <source>
        <dbReference type="Proteomes" id="UP000008063"/>
    </source>
</evidence>
<dbReference type="EMBL" id="GL945476">
    <property type="protein sequence ID" value="EGO02815.1"/>
    <property type="molecule type" value="Genomic_DNA"/>
</dbReference>
<dbReference type="PANTHER" id="PTHR23099:SF0">
    <property type="entry name" value="GERM CELL NUCLEAR ACIDIC PROTEIN"/>
    <property type="match status" value="1"/>
</dbReference>
<dbReference type="Proteomes" id="UP000008063">
    <property type="component" value="Unassembled WGS sequence"/>
</dbReference>
<dbReference type="eggNOG" id="KOG3854">
    <property type="taxonomic scope" value="Eukaryota"/>
</dbReference>
<organism evidence="4">
    <name type="scientific">Serpula lacrymans var. lacrymans (strain S7.3)</name>
    <name type="common">Dry rot fungus</name>
    <dbReference type="NCBI Taxonomy" id="936435"/>
    <lineage>
        <taxon>Eukaryota</taxon>
        <taxon>Fungi</taxon>
        <taxon>Dikarya</taxon>
        <taxon>Basidiomycota</taxon>
        <taxon>Agaricomycotina</taxon>
        <taxon>Agaricomycetes</taxon>
        <taxon>Agaricomycetidae</taxon>
        <taxon>Boletales</taxon>
        <taxon>Coniophorineae</taxon>
        <taxon>Serpulaceae</taxon>
        <taxon>Serpula</taxon>
    </lineage>
</organism>
<dbReference type="GO" id="GO:0006950">
    <property type="term" value="P:response to stress"/>
    <property type="evidence" value="ECO:0007669"/>
    <property type="project" value="UniProtKB-ARBA"/>
</dbReference>
<dbReference type="GO" id="GO:0005634">
    <property type="term" value="C:nucleus"/>
    <property type="evidence" value="ECO:0007669"/>
    <property type="project" value="TreeGrafter"/>
</dbReference>
<dbReference type="InParanoid" id="F8PMI3"/>
<dbReference type="SMART" id="SM00731">
    <property type="entry name" value="SprT"/>
    <property type="match status" value="1"/>
</dbReference>
<keyword evidence="4" id="KW-1185">Reference proteome</keyword>
<dbReference type="OrthoDB" id="20772at2759"/>
<evidence type="ECO:0000256" key="1">
    <source>
        <dbReference type="SAM" id="MobiDB-lite"/>
    </source>
</evidence>